<protein>
    <submittedName>
        <fullName evidence="1">Uncharacterized protein</fullName>
    </submittedName>
</protein>
<dbReference type="AlphaFoldDB" id="A0A9Q9MNP8"/>
<organism evidence="1 2">
    <name type="scientific">Xanthomonas prunicola</name>
    <dbReference type="NCBI Taxonomy" id="2053930"/>
    <lineage>
        <taxon>Bacteria</taxon>
        <taxon>Pseudomonadati</taxon>
        <taxon>Pseudomonadota</taxon>
        <taxon>Gammaproteobacteria</taxon>
        <taxon>Lysobacterales</taxon>
        <taxon>Lysobacteraceae</taxon>
        <taxon>Xanthomonas</taxon>
    </lineage>
</organism>
<accession>A0A9Q9MNP8</accession>
<dbReference type="EMBL" id="CP096142">
    <property type="protein sequence ID" value="UXA67721.1"/>
    <property type="molecule type" value="Genomic_DNA"/>
</dbReference>
<reference evidence="1" key="1">
    <citation type="submission" date="2022-04" db="EMBL/GenBank/DDBJ databases">
        <title>Xanthomonas prunicola pv. tritici, a pathogen causing a previously unreported foliar disease of wheat.</title>
        <authorList>
            <person name="Clavijo F."/>
            <person name="Curland R.D."/>
            <person name="Dill-Macky R."/>
            <person name="Pereyra S."/>
            <person name="Roman-Reyna V."/>
            <person name="Siri M.I."/>
        </authorList>
    </citation>
    <scope>NUCLEOTIDE SEQUENCE</scope>
    <source>
        <strain evidence="1">CIX249</strain>
    </source>
</reference>
<evidence type="ECO:0000313" key="2">
    <source>
        <dbReference type="Proteomes" id="UP001058381"/>
    </source>
</evidence>
<proteinExistence type="predicted"/>
<evidence type="ECO:0000313" key="1">
    <source>
        <dbReference type="EMBL" id="UXA67721.1"/>
    </source>
</evidence>
<dbReference type="Proteomes" id="UP001058381">
    <property type="component" value="Chromosome"/>
</dbReference>
<gene>
    <name evidence="1" type="ORF">M0D43_04145</name>
</gene>
<sequence>MGALAVQRQHAFFGGIQIRRAGVPIAAAVLEPAAQAQGEELRRQFVMLAIGRIGFDRDRAGTQAVDEGALAFAIGIGIAAALVAQALRAQATDAVAQRGVGQHAGFGEPRGEGFFRLRGGRDGNGRHATLQATQDEGGSGKNALVLRWYWA</sequence>
<name>A0A9Q9MNP8_9XANT</name>